<dbReference type="Proteomes" id="UP000736672">
    <property type="component" value="Unassembled WGS sequence"/>
</dbReference>
<comment type="caution">
    <text evidence="1">The sequence shown here is derived from an EMBL/GenBank/DDBJ whole genome shotgun (WGS) entry which is preliminary data.</text>
</comment>
<reference evidence="1" key="1">
    <citation type="journal article" date="2021" name="Nat. Commun.">
        <title>Genetic determinants of endophytism in the Arabidopsis root mycobiome.</title>
        <authorList>
            <person name="Mesny F."/>
            <person name="Miyauchi S."/>
            <person name="Thiergart T."/>
            <person name="Pickel B."/>
            <person name="Atanasova L."/>
            <person name="Karlsson M."/>
            <person name="Huettel B."/>
            <person name="Barry K.W."/>
            <person name="Haridas S."/>
            <person name="Chen C."/>
            <person name="Bauer D."/>
            <person name="Andreopoulos W."/>
            <person name="Pangilinan J."/>
            <person name="LaButti K."/>
            <person name="Riley R."/>
            <person name="Lipzen A."/>
            <person name="Clum A."/>
            <person name="Drula E."/>
            <person name="Henrissat B."/>
            <person name="Kohler A."/>
            <person name="Grigoriev I.V."/>
            <person name="Martin F.M."/>
            <person name="Hacquard S."/>
        </authorList>
    </citation>
    <scope>NUCLEOTIDE SEQUENCE</scope>
    <source>
        <strain evidence="1">FSSC 5 MPI-SDFR-AT-0091</strain>
    </source>
</reference>
<organism evidence="1 2">
    <name type="scientific">Fusarium solani</name>
    <name type="common">Filamentous fungus</name>
    <dbReference type="NCBI Taxonomy" id="169388"/>
    <lineage>
        <taxon>Eukaryota</taxon>
        <taxon>Fungi</taxon>
        <taxon>Dikarya</taxon>
        <taxon>Ascomycota</taxon>
        <taxon>Pezizomycotina</taxon>
        <taxon>Sordariomycetes</taxon>
        <taxon>Hypocreomycetidae</taxon>
        <taxon>Hypocreales</taxon>
        <taxon>Nectriaceae</taxon>
        <taxon>Fusarium</taxon>
        <taxon>Fusarium solani species complex</taxon>
    </lineage>
</organism>
<dbReference type="EMBL" id="JAGTJS010000002">
    <property type="protein sequence ID" value="KAH7273850.1"/>
    <property type="molecule type" value="Genomic_DNA"/>
</dbReference>
<keyword evidence="2" id="KW-1185">Reference proteome</keyword>
<gene>
    <name evidence="1" type="ORF">B0J15DRAFT_111319</name>
</gene>
<evidence type="ECO:0000313" key="1">
    <source>
        <dbReference type="EMBL" id="KAH7273850.1"/>
    </source>
</evidence>
<sequence>MAGIMPWAWYLVTRISADLMKKRPRACILLLLLSPPPGSEMNEGLLNFHYLLPAAITLRYASAEERVRVRASNQDGGNVTKVVLSRYELPMGEVSLTETLVASSAIGHLTSTSRSWRERSGRARRSAV</sequence>
<dbReference type="AlphaFoldDB" id="A0A9P9RDA4"/>
<name>A0A9P9RDA4_FUSSL</name>
<proteinExistence type="predicted"/>
<evidence type="ECO:0000313" key="2">
    <source>
        <dbReference type="Proteomes" id="UP000736672"/>
    </source>
</evidence>
<accession>A0A9P9RDA4</accession>
<protein>
    <submittedName>
        <fullName evidence="1">Uncharacterized protein</fullName>
    </submittedName>
</protein>